<dbReference type="AlphaFoldDB" id="A0A922MF98"/>
<proteinExistence type="predicted"/>
<comment type="caution">
    <text evidence="1">The sequence shown here is derived from an EMBL/GenBank/DDBJ whole genome shotgun (WGS) entry which is preliminary data.</text>
</comment>
<dbReference type="EMBL" id="JACEFF010000547">
    <property type="protein sequence ID" value="KAH9635503.1"/>
    <property type="molecule type" value="Genomic_DNA"/>
</dbReference>
<name>A0A922MF98_SPOEX</name>
<sequence length="80" mass="8603">MPMGCCWAAGRLGDAEVHVDSVIQEGDTTEDTEARALLNKFLGATVLMAGMQGYVTEKPTGKVVVKQVCHTHYTNAASKY</sequence>
<accession>A0A922MF98</accession>
<protein>
    <submittedName>
        <fullName evidence="1">Uncharacterized protein</fullName>
    </submittedName>
</protein>
<organism evidence="1 2">
    <name type="scientific">Spodoptera exigua</name>
    <name type="common">Beet armyworm</name>
    <name type="synonym">Noctua fulgens</name>
    <dbReference type="NCBI Taxonomy" id="7107"/>
    <lineage>
        <taxon>Eukaryota</taxon>
        <taxon>Metazoa</taxon>
        <taxon>Ecdysozoa</taxon>
        <taxon>Arthropoda</taxon>
        <taxon>Hexapoda</taxon>
        <taxon>Insecta</taxon>
        <taxon>Pterygota</taxon>
        <taxon>Neoptera</taxon>
        <taxon>Endopterygota</taxon>
        <taxon>Lepidoptera</taxon>
        <taxon>Glossata</taxon>
        <taxon>Ditrysia</taxon>
        <taxon>Noctuoidea</taxon>
        <taxon>Noctuidae</taxon>
        <taxon>Amphipyrinae</taxon>
        <taxon>Spodoptera</taxon>
    </lineage>
</organism>
<evidence type="ECO:0000313" key="2">
    <source>
        <dbReference type="Proteomes" id="UP000814243"/>
    </source>
</evidence>
<gene>
    <name evidence="1" type="ORF">HF086_014996</name>
</gene>
<dbReference type="Proteomes" id="UP000814243">
    <property type="component" value="Unassembled WGS sequence"/>
</dbReference>
<reference evidence="1" key="1">
    <citation type="journal article" date="2021" name="G3 (Bethesda)">
        <title>Genome and transcriptome analysis of the beet armyworm Spodoptera exigua reveals targets for pest control. .</title>
        <authorList>
            <person name="Simon S."/>
            <person name="Breeschoten T."/>
            <person name="Jansen H.J."/>
            <person name="Dirks R.P."/>
            <person name="Schranz M.E."/>
            <person name="Ros V.I.D."/>
        </authorList>
    </citation>
    <scope>NUCLEOTIDE SEQUENCE</scope>
    <source>
        <strain evidence="1">TB_SE_WUR_2020</strain>
    </source>
</reference>
<evidence type="ECO:0000313" key="1">
    <source>
        <dbReference type="EMBL" id="KAH9635503.1"/>
    </source>
</evidence>